<dbReference type="GO" id="GO:0003677">
    <property type="term" value="F:DNA binding"/>
    <property type="evidence" value="ECO:0007669"/>
    <property type="project" value="UniProtKB-KW"/>
</dbReference>
<dbReference type="PRINTS" id="PR00035">
    <property type="entry name" value="HTHGNTR"/>
</dbReference>
<accession>A0A1H5PWC0</accession>
<keyword evidence="2" id="KW-0663">Pyridoxal phosphate</keyword>
<dbReference type="InterPro" id="IPR036390">
    <property type="entry name" value="WH_DNA-bd_sf"/>
</dbReference>
<protein>
    <submittedName>
        <fullName evidence="7">Transcriptional regulator, GntR family</fullName>
    </submittedName>
</protein>
<gene>
    <name evidence="7" type="ORF">SAMN04488561_6244</name>
</gene>
<dbReference type="InterPro" id="IPR015421">
    <property type="entry name" value="PyrdxlP-dep_Trfase_major"/>
</dbReference>
<evidence type="ECO:0000259" key="6">
    <source>
        <dbReference type="PROSITE" id="PS50949"/>
    </source>
</evidence>
<evidence type="ECO:0000256" key="1">
    <source>
        <dbReference type="ARBA" id="ARBA00005384"/>
    </source>
</evidence>
<dbReference type="GO" id="GO:0003700">
    <property type="term" value="F:DNA-binding transcription factor activity"/>
    <property type="evidence" value="ECO:0007669"/>
    <property type="project" value="InterPro"/>
</dbReference>
<dbReference type="SUPFAM" id="SSF53383">
    <property type="entry name" value="PLP-dependent transferases"/>
    <property type="match status" value="1"/>
</dbReference>
<dbReference type="Gene3D" id="1.10.10.10">
    <property type="entry name" value="Winged helix-like DNA-binding domain superfamily/Winged helix DNA-binding domain"/>
    <property type="match status" value="1"/>
</dbReference>
<dbReference type="Pfam" id="PF00155">
    <property type="entry name" value="Aminotran_1_2"/>
    <property type="match status" value="1"/>
</dbReference>
<dbReference type="PANTHER" id="PTHR46577">
    <property type="entry name" value="HTH-TYPE TRANSCRIPTIONAL REGULATORY PROTEIN GABR"/>
    <property type="match status" value="1"/>
</dbReference>
<dbReference type="PANTHER" id="PTHR46577:SF1">
    <property type="entry name" value="HTH-TYPE TRANSCRIPTIONAL REGULATORY PROTEIN GABR"/>
    <property type="match status" value="1"/>
</dbReference>
<evidence type="ECO:0000313" key="7">
    <source>
        <dbReference type="EMBL" id="SEF18140.1"/>
    </source>
</evidence>
<keyword evidence="8" id="KW-1185">Reference proteome</keyword>
<keyword evidence="3" id="KW-0805">Transcription regulation</keyword>
<organism evidence="7 8">
    <name type="scientific">Jiangella alba</name>
    <dbReference type="NCBI Taxonomy" id="561176"/>
    <lineage>
        <taxon>Bacteria</taxon>
        <taxon>Bacillati</taxon>
        <taxon>Actinomycetota</taxon>
        <taxon>Actinomycetes</taxon>
        <taxon>Jiangellales</taxon>
        <taxon>Jiangellaceae</taxon>
        <taxon>Jiangella</taxon>
    </lineage>
</organism>
<keyword evidence="4" id="KW-0238">DNA-binding</keyword>
<evidence type="ECO:0000256" key="4">
    <source>
        <dbReference type="ARBA" id="ARBA00023125"/>
    </source>
</evidence>
<dbReference type="SMART" id="SM00345">
    <property type="entry name" value="HTH_GNTR"/>
    <property type="match status" value="1"/>
</dbReference>
<name>A0A1H5PWC0_9ACTN</name>
<dbReference type="AlphaFoldDB" id="A0A1H5PWC0"/>
<comment type="similarity">
    <text evidence="1">In the C-terminal section; belongs to the class-I pyridoxal-phosphate-dependent aminotransferase family.</text>
</comment>
<reference evidence="8" key="1">
    <citation type="submission" date="2016-10" db="EMBL/GenBank/DDBJ databases">
        <authorList>
            <person name="Varghese N."/>
            <person name="Submissions S."/>
        </authorList>
    </citation>
    <scope>NUCLEOTIDE SEQUENCE [LARGE SCALE GENOMIC DNA]</scope>
    <source>
        <strain evidence="8">DSM 45237</strain>
    </source>
</reference>
<dbReference type="InterPro" id="IPR004839">
    <property type="entry name" value="Aminotransferase_I/II_large"/>
</dbReference>
<evidence type="ECO:0000313" key="8">
    <source>
        <dbReference type="Proteomes" id="UP000181980"/>
    </source>
</evidence>
<keyword evidence="5" id="KW-0804">Transcription</keyword>
<dbReference type="InterPro" id="IPR036388">
    <property type="entry name" value="WH-like_DNA-bd_sf"/>
</dbReference>
<evidence type="ECO:0000256" key="2">
    <source>
        <dbReference type="ARBA" id="ARBA00022898"/>
    </source>
</evidence>
<proteinExistence type="inferred from homology"/>
<feature type="domain" description="HTH gntR-type" evidence="6">
    <location>
        <begin position="27"/>
        <end position="95"/>
    </location>
</feature>
<dbReference type="GO" id="GO:0030170">
    <property type="term" value="F:pyridoxal phosphate binding"/>
    <property type="evidence" value="ECO:0007669"/>
    <property type="project" value="InterPro"/>
</dbReference>
<dbReference type="SUPFAM" id="SSF46785">
    <property type="entry name" value="Winged helix' DNA-binding domain"/>
    <property type="match status" value="1"/>
</dbReference>
<dbReference type="STRING" id="561176.SAMN04488561_6244"/>
<dbReference type="PROSITE" id="PS50949">
    <property type="entry name" value="HTH_GNTR"/>
    <property type="match status" value="1"/>
</dbReference>
<dbReference type="Pfam" id="PF00392">
    <property type="entry name" value="GntR"/>
    <property type="match status" value="1"/>
</dbReference>
<dbReference type="InterPro" id="IPR000524">
    <property type="entry name" value="Tscrpt_reg_HTH_GntR"/>
</dbReference>
<sequence>MSDHSRSRWDRSLPRRINLHVPLAGARDLSGQIHRRIRQAILDGLLEHGQLLPSTRDLAGQLCVSRTTVGTAYDRLLAEGLVKGRVGVGTFVTASPARRSRTAPPPSPLRPARLWATLPTSRGPAGTDVRFDLRPARPDPWQFPFATWRSELSRHTNADTLRSADGPGGVGGPAALRSALARHLGVVHGIDAEAEDVVVTTGSRQAVELAARVLLEPGDLVAVEEPGHRDVAALFTSLGLRVVPVPADGDGLVADAIPPGVRCVYTRPARHFPLGLTMSDGHRRALLDWAARAGGVIVEDGHDGEFRHVGRPLDPLRALDPSGRVLYVGSLSRLLRPDVRVGYLVAPAPLHDALHKARRVLDPSPPTPVQLAAAAFVRDGQLSRHVRRMRAVYAQRRERMIGAATRRLGEHVVVHPAPAGLDVPALFRDPRLDDVEVARRAATAGVSVAAISDLTLTGRYRGLLLGFGALPADRVDEAVTLLRLAVETP</sequence>
<dbReference type="EMBL" id="FNUC01000004">
    <property type="protein sequence ID" value="SEF18140.1"/>
    <property type="molecule type" value="Genomic_DNA"/>
</dbReference>
<dbReference type="CDD" id="cd07377">
    <property type="entry name" value="WHTH_GntR"/>
    <property type="match status" value="1"/>
</dbReference>
<dbReference type="InterPro" id="IPR051446">
    <property type="entry name" value="HTH_trans_reg/aminotransferase"/>
</dbReference>
<dbReference type="CDD" id="cd00609">
    <property type="entry name" value="AAT_like"/>
    <property type="match status" value="1"/>
</dbReference>
<dbReference type="InterPro" id="IPR015424">
    <property type="entry name" value="PyrdxlP-dep_Trfase"/>
</dbReference>
<dbReference type="Proteomes" id="UP000181980">
    <property type="component" value="Unassembled WGS sequence"/>
</dbReference>
<evidence type="ECO:0000256" key="5">
    <source>
        <dbReference type="ARBA" id="ARBA00023163"/>
    </source>
</evidence>
<dbReference type="Gene3D" id="3.40.640.10">
    <property type="entry name" value="Type I PLP-dependent aspartate aminotransferase-like (Major domain)"/>
    <property type="match status" value="1"/>
</dbReference>
<evidence type="ECO:0000256" key="3">
    <source>
        <dbReference type="ARBA" id="ARBA00023015"/>
    </source>
</evidence>